<dbReference type="Pfam" id="PF01909">
    <property type="entry name" value="NTP_transf_2"/>
    <property type="match status" value="1"/>
</dbReference>
<evidence type="ECO:0000259" key="2">
    <source>
        <dbReference type="Pfam" id="PF01909"/>
    </source>
</evidence>
<dbReference type="SUPFAM" id="SSF81301">
    <property type="entry name" value="Nucleotidyltransferase"/>
    <property type="match status" value="1"/>
</dbReference>
<dbReference type="RefSeq" id="WP_271712076.1">
    <property type="nucleotide sequence ID" value="NZ_AP024169.1"/>
</dbReference>
<feature type="domain" description="Adenylyltransferase AadA C-terminal" evidence="3">
    <location>
        <begin position="145"/>
        <end position="201"/>
    </location>
</feature>
<dbReference type="InterPro" id="IPR025184">
    <property type="entry name" value="AadA_C"/>
</dbReference>
<organism evidence="4 5">
    <name type="scientific">Anaeromicropila herbilytica</name>
    <dbReference type="NCBI Taxonomy" id="2785025"/>
    <lineage>
        <taxon>Bacteria</taxon>
        <taxon>Bacillati</taxon>
        <taxon>Bacillota</taxon>
        <taxon>Clostridia</taxon>
        <taxon>Lachnospirales</taxon>
        <taxon>Lachnospiraceae</taxon>
        <taxon>Anaeromicropila</taxon>
    </lineage>
</organism>
<accession>A0A7R7IDG4</accession>
<evidence type="ECO:0000259" key="3">
    <source>
        <dbReference type="Pfam" id="PF13427"/>
    </source>
</evidence>
<evidence type="ECO:0000313" key="4">
    <source>
        <dbReference type="EMBL" id="BCN30921.1"/>
    </source>
</evidence>
<protein>
    <submittedName>
        <fullName evidence="4">Nucleotidyltransferase</fullName>
    </submittedName>
</protein>
<keyword evidence="5" id="KW-1185">Reference proteome</keyword>
<keyword evidence="1 4" id="KW-0808">Transferase</keyword>
<gene>
    <name evidence="4" type="ORF">bsdtb5_22160</name>
</gene>
<dbReference type="Proteomes" id="UP000595897">
    <property type="component" value="Chromosome"/>
</dbReference>
<dbReference type="InterPro" id="IPR043519">
    <property type="entry name" value="NT_sf"/>
</dbReference>
<feature type="domain" description="Polymerase nucleotidyl transferase" evidence="2">
    <location>
        <begin position="7"/>
        <end position="71"/>
    </location>
</feature>
<evidence type="ECO:0000313" key="5">
    <source>
        <dbReference type="Proteomes" id="UP000595897"/>
    </source>
</evidence>
<name>A0A7R7IDG4_9FIRM</name>
<dbReference type="InterPro" id="IPR002934">
    <property type="entry name" value="Polymerase_NTP_transf_dom"/>
</dbReference>
<sequence>MKYAIDTMKNALVSILGDNVVSIYLYGSVAMDDFKLGWSDIDIICFIKHIMSEEQAEELVELRQNLLKLDQNNTYFRSFEGAIVSLEEFYNEEYTRVVYWGTSGQRITNNYVFDVFSRYELMNDGILLYGNDIRQSLCLPTYLQLREGVMQHLETIRKHAITTNQSLYSCGWLLDTARCLYTLRTGQVISKTMAGYWALEQELCPVEEDLRKTIMIRNEPMKYKNMPEVVSWLSLLGESVQVFANVLEIELEQTK</sequence>
<dbReference type="Pfam" id="PF13427">
    <property type="entry name" value="AadA_C"/>
    <property type="match status" value="1"/>
</dbReference>
<dbReference type="EMBL" id="AP024169">
    <property type="protein sequence ID" value="BCN30921.1"/>
    <property type="molecule type" value="Genomic_DNA"/>
</dbReference>
<dbReference type="KEGG" id="ahb:bsdtb5_22160"/>
<evidence type="ECO:0000256" key="1">
    <source>
        <dbReference type="ARBA" id="ARBA00022679"/>
    </source>
</evidence>
<reference evidence="4 5" key="1">
    <citation type="submission" date="2020-11" db="EMBL/GenBank/DDBJ databases">
        <title>Draft genome sequencing of a Lachnospiraceae strain isolated from anoxic soil subjected to BSD treatment.</title>
        <authorList>
            <person name="Uek A."/>
            <person name="Tonouchi A."/>
        </authorList>
    </citation>
    <scope>NUCLEOTIDE SEQUENCE [LARGE SCALE GENOMIC DNA]</scope>
    <source>
        <strain evidence="4 5">TB5</strain>
    </source>
</reference>
<dbReference type="AlphaFoldDB" id="A0A7R7IDG4"/>
<dbReference type="Gene3D" id="3.30.460.10">
    <property type="entry name" value="Beta Polymerase, domain 2"/>
    <property type="match status" value="1"/>
</dbReference>
<dbReference type="GO" id="GO:0016779">
    <property type="term" value="F:nucleotidyltransferase activity"/>
    <property type="evidence" value="ECO:0007669"/>
    <property type="project" value="InterPro"/>
</dbReference>
<proteinExistence type="predicted"/>
<dbReference type="CDD" id="cd05403">
    <property type="entry name" value="NT_KNTase_like"/>
    <property type="match status" value="1"/>
</dbReference>